<dbReference type="GO" id="GO:0032259">
    <property type="term" value="P:methylation"/>
    <property type="evidence" value="ECO:0007669"/>
    <property type="project" value="UniProtKB-KW"/>
</dbReference>
<dbReference type="Pfam" id="PF00590">
    <property type="entry name" value="TP_methylase"/>
    <property type="match status" value="1"/>
</dbReference>
<sequence length="289" mass="31382">MSVLSYFSGIENVWLNKFVNKLTNGVKLNRKGGKNGHVYIIGAGPGDAELITVKAQRLIQTADVVLYDWLVSEDLLKTLPKTAQRVFVGKRAGMHSMTQANICALLVKYAQQGLNVVRLKGGDPSIFARINEEADALTKHNISFAIVPGVTTACATSAYTGIPLTARDVARSVTFLTAQFADPKKLPNWSNYAFVQGNNNPTLVVYMGLGRLKELSSGLQSVNWPSTTPISLIENATTSKQKVITSTLENIVNDHLSHNLQGPTLIIVGEVINHKMAITPELLVQTVNT</sequence>
<reference evidence="10 13" key="1">
    <citation type="submission" date="2015-06" db="EMBL/GenBank/DDBJ databases">
        <title>Genome sequence of Pseudoalteromonas carrageenovora.</title>
        <authorList>
            <person name="Xie B.-B."/>
            <person name="Rong J.-C."/>
            <person name="Qin Q.-L."/>
            <person name="Zhang Y.-Z."/>
        </authorList>
    </citation>
    <scope>NUCLEOTIDE SEQUENCE [LARGE SCALE GENOMIC DNA]</scope>
    <source>
        <strain evidence="10 13">IAM 12662</strain>
    </source>
</reference>
<name>A0A2K4X9Z3_PSEVC</name>
<evidence type="ECO:0000313" key="12">
    <source>
        <dbReference type="Proteomes" id="UP000238288"/>
    </source>
</evidence>
<dbReference type="InterPro" id="IPR035996">
    <property type="entry name" value="4pyrrol_Methylase_sf"/>
</dbReference>
<reference evidence="11 12" key="2">
    <citation type="submission" date="2017-11" db="EMBL/GenBank/DDBJ databases">
        <authorList>
            <person name="Han C.G."/>
        </authorList>
    </citation>
    <scope>NUCLEOTIDE SEQUENCE [LARGE SCALE GENOMIC DNA]</scope>
    <source>
        <strain evidence="12">ATCC 43555</strain>
        <strain evidence="11">ATCC43555</strain>
    </source>
</reference>
<comment type="pathway">
    <text evidence="7">Porphyrin-containing compound metabolism; siroheme biosynthesis; precorrin-2 from uroporphyrinogen III: step 1/1.</text>
</comment>
<dbReference type="OrthoDB" id="9815856at2"/>
<dbReference type="EMBL" id="AQGW01000014">
    <property type="protein sequence ID" value="MBE0381386.1"/>
    <property type="molecule type" value="Genomic_DNA"/>
</dbReference>
<evidence type="ECO:0000256" key="6">
    <source>
        <dbReference type="ARBA" id="ARBA00023244"/>
    </source>
</evidence>
<dbReference type="FunFam" id="3.40.1010.10:FF:000001">
    <property type="entry name" value="Siroheme synthase"/>
    <property type="match status" value="1"/>
</dbReference>
<evidence type="ECO:0000256" key="7">
    <source>
        <dbReference type="ARBA" id="ARBA00025705"/>
    </source>
</evidence>
<keyword evidence="3 11" id="KW-0489">Methyltransferase</keyword>
<dbReference type="GeneID" id="93663796"/>
<dbReference type="RefSeq" id="WP_104642798.1">
    <property type="nucleotide sequence ID" value="NZ_AQGW01000014.1"/>
</dbReference>
<dbReference type="InterPro" id="IPR006366">
    <property type="entry name" value="CobA/CysG_C"/>
</dbReference>
<evidence type="ECO:0000256" key="2">
    <source>
        <dbReference type="ARBA" id="ARBA00012162"/>
    </source>
</evidence>
<dbReference type="SUPFAM" id="SSF53790">
    <property type="entry name" value="Tetrapyrrole methylase"/>
    <property type="match status" value="1"/>
</dbReference>
<dbReference type="Gene3D" id="3.30.950.10">
    <property type="entry name" value="Methyltransferase, Cobalt-precorrin-4 Transmethylase, Domain 2"/>
    <property type="match status" value="1"/>
</dbReference>
<keyword evidence="5" id="KW-0949">S-adenosyl-L-methionine</keyword>
<evidence type="ECO:0000259" key="9">
    <source>
        <dbReference type="Pfam" id="PF00590"/>
    </source>
</evidence>
<evidence type="ECO:0000256" key="4">
    <source>
        <dbReference type="ARBA" id="ARBA00022679"/>
    </source>
</evidence>
<comment type="similarity">
    <text evidence="1">Belongs to the precorrin methyltransferase family.</text>
</comment>
<dbReference type="PROSITE" id="PS00839">
    <property type="entry name" value="SUMT_1"/>
    <property type="match status" value="1"/>
</dbReference>
<dbReference type="NCBIfam" id="TIGR01469">
    <property type="entry name" value="cobA_cysG_Cterm"/>
    <property type="match status" value="1"/>
</dbReference>
<evidence type="ECO:0000256" key="3">
    <source>
        <dbReference type="ARBA" id="ARBA00022603"/>
    </source>
</evidence>
<dbReference type="AlphaFoldDB" id="A0A2K4X9Z3"/>
<dbReference type="PANTHER" id="PTHR45790:SF3">
    <property type="entry name" value="S-ADENOSYL-L-METHIONINE-DEPENDENT UROPORPHYRINOGEN III METHYLTRANSFERASE, CHLOROPLASTIC"/>
    <property type="match status" value="1"/>
</dbReference>
<keyword evidence="6" id="KW-0627">Porphyrin biosynthesis</keyword>
<dbReference type="GO" id="GO:0019354">
    <property type="term" value="P:siroheme biosynthetic process"/>
    <property type="evidence" value="ECO:0007669"/>
    <property type="project" value="UniProtKB-UniPathway"/>
</dbReference>
<protein>
    <recommendedName>
        <fullName evidence="2">uroporphyrinogen-III C-methyltransferase</fullName>
        <ecNumber evidence="2">2.1.1.107</ecNumber>
    </recommendedName>
</protein>
<evidence type="ECO:0000256" key="1">
    <source>
        <dbReference type="ARBA" id="ARBA00005879"/>
    </source>
</evidence>
<dbReference type="InterPro" id="IPR003043">
    <property type="entry name" value="Uropor_MeTrfase_CS"/>
</dbReference>
<keyword evidence="13" id="KW-1185">Reference proteome</keyword>
<organism evidence="11 12">
    <name type="scientific">Pseudoalteromonas carrageenovora IAM 12662</name>
    <dbReference type="NCBI Taxonomy" id="1314868"/>
    <lineage>
        <taxon>Bacteria</taxon>
        <taxon>Pseudomonadati</taxon>
        <taxon>Pseudomonadota</taxon>
        <taxon>Gammaproteobacteria</taxon>
        <taxon>Alteromonadales</taxon>
        <taxon>Pseudoalteromonadaceae</taxon>
        <taxon>Pseudoalteromonas</taxon>
    </lineage>
</organism>
<dbReference type="UniPathway" id="UPA00262">
    <property type="reaction ID" value="UER00211"/>
</dbReference>
<dbReference type="InterPro" id="IPR000878">
    <property type="entry name" value="4pyrrol_Mease"/>
</dbReference>
<dbReference type="InterPro" id="IPR050161">
    <property type="entry name" value="Siro_Cobalamin_biosynth"/>
</dbReference>
<dbReference type="EMBL" id="LT965928">
    <property type="protein sequence ID" value="SOU41137.1"/>
    <property type="molecule type" value="Genomic_DNA"/>
</dbReference>
<proteinExistence type="inferred from homology"/>
<gene>
    <name evidence="10" type="primary">cobA</name>
    <name evidence="11" type="ORF">PCAR9_A30304</name>
    <name evidence="10" type="ORF">PCARR_a3144</name>
</gene>
<dbReference type="Proteomes" id="UP000615003">
    <property type="component" value="Unassembled WGS sequence"/>
</dbReference>
<evidence type="ECO:0000256" key="5">
    <source>
        <dbReference type="ARBA" id="ARBA00022691"/>
    </source>
</evidence>
<dbReference type="NCBIfam" id="NF004790">
    <property type="entry name" value="PRK06136.1"/>
    <property type="match status" value="1"/>
</dbReference>
<dbReference type="PANTHER" id="PTHR45790">
    <property type="entry name" value="SIROHEME SYNTHASE-RELATED"/>
    <property type="match status" value="1"/>
</dbReference>
<dbReference type="GO" id="GO:0004851">
    <property type="term" value="F:uroporphyrin-III C-methyltransferase activity"/>
    <property type="evidence" value="ECO:0007669"/>
    <property type="project" value="UniProtKB-EC"/>
</dbReference>
<accession>A0A2K4X9Z3</accession>
<feature type="domain" description="Tetrapyrrole methylase" evidence="9">
    <location>
        <begin position="37"/>
        <end position="251"/>
    </location>
</feature>
<evidence type="ECO:0000313" key="13">
    <source>
        <dbReference type="Proteomes" id="UP000615003"/>
    </source>
</evidence>
<evidence type="ECO:0000256" key="8">
    <source>
        <dbReference type="ARBA" id="ARBA00060548"/>
    </source>
</evidence>
<dbReference type="CDD" id="cd11642">
    <property type="entry name" value="SUMT"/>
    <property type="match status" value="1"/>
</dbReference>
<evidence type="ECO:0000313" key="11">
    <source>
        <dbReference type="EMBL" id="SOU41137.1"/>
    </source>
</evidence>
<dbReference type="EC" id="2.1.1.107" evidence="2"/>
<evidence type="ECO:0000313" key="10">
    <source>
        <dbReference type="EMBL" id="MBE0381386.1"/>
    </source>
</evidence>
<dbReference type="Proteomes" id="UP000238288">
    <property type="component" value="Chromosome PCAR9a"/>
</dbReference>
<dbReference type="InterPro" id="IPR014777">
    <property type="entry name" value="4pyrrole_Mease_sub1"/>
</dbReference>
<dbReference type="InterPro" id="IPR014776">
    <property type="entry name" value="4pyrrole_Mease_sub2"/>
</dbReference>
<comment type="pathway">
    <text evidence="8">Cofactor biosynthesis; adenosylcobalamin biosynthesis; precorrin-2 from uroporphyrinogen III: step 1/1.</text>
</comment>
<keyword evidence="4 11" id="KW-0808">Transferase</keyword>
<dbReference type="Gene3D" id="3.40.1010.10">
    <property type="entry name" value="Cobalt-precorrin-4 Transmethylase, Domain 1"/>
    <property type="match status" value="1"/>
</dbReference>